<evidence type="ECO:0000313" key="3">
    <source>
        <dbReference type="Proteomes" id="UP000222366"/>
    </source>
</evidence>
<dbReference type="AlphaFoldDB" id="A0A2D0KMD6"/>
<dbReference type="SUPFAM" id="SSF48452">
    <property type="entry name" value="TPR-like"/>
    <property type="match status" value="1"/>
</dbReference>
<dbReference type="InterPro" id="IPR019734">
    <property type="entry name" value="TPR_rpt"/>
</dbReference>
<evidence type="ECO:0000313" key="2">
    <source>
        <dbReference type="EMBL" id="PHM64604.1"/>
    </source>
</evidence>
<keyword evidence="3" id="KW-1185">Reference proteome</keyword>
<feature type="repeat" description="TPR" evidence="1">
    <location>
        <begin position="33"/>
        <end position="66"/>
    </location>
</feature>
<comment type="caution">
    <text evidence="2">The sequence shown here is derived from an EMBL/GenBank/DDBJ whole genome shotgun (WGS) entry which is preliminary data.</text>
</comment>
<dbReference type="Proteomes" id="UP000222366">
    <property type="component" value="Unassembled WGS sequence"/>
</dbReference>
<organism evidence="2 3">
    <name type="scientific">Xenorhabdus stockiae</name>
    <dbReference type="NCBI Taxonomy" id="351614"/>
    <lineage>
        <taxon>Bacteria</taxon>
        <taxon>Pseudomonadati</taxon>
        <taxon>Pseudomonadota</taxon>
        <taxon>Gammaproteobacteria</taxon>
        <taxon>Enterobacterales</taxon>
        <taxon>Morganellaceae</taxon>
        <taxon>Xenorhabdus</taxon>
    </lineage>
</organism>
<protein>
    <submittedName>
        <fullName evidence="2">Type IV pilus biogenesis/stability protein PilW</fullName>
    </submittedName>
</protein>
<dbReference type="Gene3D" id="1.25.40.10">
    <property type="entry name" value="Tetratricopeptide repeat domain"/>
    <property type="match status" value="1"/>
</dbReference>
<evidence type="ECO:0000256" key="1">
    <source>
        <dbReference type="PROSITE-ProRule" id="PRU00339"/>
    </source>
</evidence>
<gene>
    <name evidence="2" type="ORF">Xsto_02879</name>
</gene>
<dbReference type="InterPro" id="IPR011990">
    <property type="entry name" value="TPR-like_helical_dom_sf"/>
</dbReference>
<reference evidence="2 3" key="1">
    <citation type="journal article" date="2017" name="Nat. Microbiol.">
        <title>Natural product diversity associated with the nematode symbionts Photorhabdus and Xenorhabdus.</title>
        <authorList>
            <person name="Tobias N.J."/>
            <person name="Wolff H."/>
            <person name="Djahanschiri B."/>
            <person name="Grundmann F."/>
            <person name="Kronenwerth M."/>
            <person name="Shi Y.M."/>
            <person name="Simonyi S."/>
            <person name="Grun P."/>
            <person name="Shapiro-Ilan D."/>
            <person name="Pidot S.J."/>
            <person name="Stinear T.P."/>
            <person name="Ebersberger I."/>
            <person name="Bode H.B."/>
        </authorList>
    </citation>
    <scope>NUCLEOTIDE SEQUENCE [LARGE SCALE GENOMIC DNA]</scope>
    <source>
        <strain evidence="2 3">DSM 17904</strain>
    </source>
</reference>
<name>A0A2D0KMD6_9GAMM</name>
<dbReference type="EMBL" id="NJAJ01000027">
    <property type="protein sequence ID" value="PHM64604.1"/>
    <property type="molecule type" value="Genomic_DNA"/>
</dbReference>
<accession>A0A2D0KMD6</accession>
<dbReference type="PROSITE" id="PS51257">
    <property type="entry name" value="PROKAR_LIPOPROTEIN"/>
    <property type="match status" value="1"/>
</dbReference>
<sequence length="147" mass="16627">MIRKSIIWSIVCLSLVAGCAEHSQNRSHHAVAVDTRLQLGKAYLAERNLSAARFHFQKVLLAEPRHPQAHLGMALHEQYAGQPESADRHYRMAMQYGAGDDTVIGHYYVFLCEQRRYKEAKNLVSDNLVTDNLVIKSNTGFYAHCGE</sequence>
<dbReference type="RefSeq" id="WP_099125457.1">
    <property type="nucleotide sequence ID" value="NZ_CAWNRH010000101.1"/>
</dbReference>
<dbReference type="PROSITE" id="PS50005">
    <property type="entry name" value="TPR"/>
    <property type="match status" value="1"/>
</dbReference>
<proteinExistence type="predicted"/>
<keyword evidence="1" id="KW-0802">TPR repeat</keyword>